<keyword evidence="6" id="KW-1185">Reference proteome</keyword>
<dbReference type="GO" id="GO:0009847">
    <property type="term" value="P:spore germination"/>
    <property type="evidence" value="ECO:0007669"/>
    <property type="project" value="InterPro"/>
</dbReference>
<dbReference type="PIRSF" id="PIRSF005690">
    <property type="entry name" value="GerBA"/>
    <property type="match status" value="1"/>
</dbReference>
<evidence type="ECO:0000313" key="5">
    <source>
        <dbReference type="EMBL" id="SMG19169.1"/>
    </source>
</evidence>
<dbReference type="AlphaFoldDB" id="A0A1X7IWH4"/>
<feature type="region of interest" description="Disordered" evidence="3">
    <location>
        <begin position="1"/>
        <end position="43"/>
    </location>
</feature>
<dbReference type="RefSeq" id="WP_085493087.1">
    <property type="nucleotide sequence ID" value="NZ_FXAZ01000001.1"/>
</dbReference>
<keyword evidence="4" id="KW-1133">Transmembrane helix</keyword>
<feature type="transmembrane region" description="Helical" evidence="4">
    <location>
        <begin position="420"/>
        <end position="438"/>
    </location>
</feature>
<evidence type="ECO:0000256" key="2">
    <source>
        <dbReference type="ARBA" id="ARBA00023136"/>
    </source>
</evidence>
<dbReference type="PANTHER" id="PTHR22550">
    <property type="entry name" value="SPORE GERMINATION PROTEIN"/>
    <property type="match status" value="1"/>
</dbReference>
<reference evidence="5 6" key="1">
    <citation type="submission" date="2017-04" db="EMBL/GenBank/DDBJ databases">
        <authorList>
            <person name="Afonso C.L."/>
            <person name="Miller P.J."/>
            <person name="Scott M.A."/>
            <person name="Spackman E."/>
            <person name="Goraichik I."/>
            <person name="Dimitrov K.M."/>
            <person name="Suarez D.L."/>
            <person name="Swayne D.E."/>
        </authorList>
    </citation>
    <scope>NUCLEOTIDE SEQUENCE [LARGE SCALE GENOMIC DNA]</scope>
    <source>
        <strain evidence="5 6">11</strain>
    </source>
</reference>
<dbReference type="EMBL" id="FXAZ01000001">
    <property type="protein sequence ID" value="SMG19169.1"/>
    <property type="molecule type" value="Genomic_DNA"/>
</dbReference>
<dbReference type="InterPro" id="IPR050768">
    <property type="entry name" value="UPF0353/GerABKA_families"/>
</dbReference>
<dbReference type="Pfam" id="PF03323">
    <property type="entry name" value="GerA"/>
    <property type="match status" value="1"/>
</dbReference>
<evidence type="ECO:0000256" key="3">
    <source>
        <dbReference type="SAM" id="MobiDB-lite"/>
    </source>
</evidence>
<sequence length="526" mass="59112">MNQSSNRNRHKPLSQQSPNSNQHSTEKLDTWQQDQTKPEPIVSKDLDTNLEYLRKRFGHSSDLVTRQFVIHTSIRMRVAIVYVDGLANQDIIQEDIIQQLMRDELQASNMSKEQLIRYITEHFLPVGGVQVLSDWNTLISNMLLGQSVLMLHGTNQMVTMSTTGGNSRSIDEPNTDVVIRGPREGFIEVLRTNTALIRRRIRNPDLWLETMQIGTATQTNVSIMYMKSIAPDNVVNEVRSRLKKIELDAVLESGYIEKCIEDQNWTPFPTVFTTERPDSAAANLLEGKVVILVDGTPFVLVVPVVFNQFFQVVEDYYSRYDISTALRILRLIIFFISFIGPSFYIAATTYHQEMIPTWLLISLLTQLEATPFSGFTEAILMEIMFEILREAGVRLPKAIGPAVSIVGALVIGQASVQAGLVSPAMVIVVSVTAISSFATPSFHLAISARLLRFVLMVSAATLGLFGIIMTLIMICAHLCSLRSFGVPYMSPFTSTLRTNHDDSLFFLPRWLTYMKPKLSKSNSPVK</sequence>
<keyword evidence="4" id="KW-0812">Transmembrane</keyword>
<dbReference type="OrthoDB" id="1726708at2"/>
<proteinExistence type="inferred from homology"/>
<evidence type="ECO:0000256" key="4">
    <source>
        <dbReference type="SAM" id="Phobius"/>
    </source>
</evidence>
<feature type="transmembrane region" description="Helical" evidence="4">
    <location>
        <begin position="450"/>
        <end position="474"/>
    </location>
</feature>
<evidence type="ECO:0000256" key="1">
    <source>
        <dbReference type="ARBA" id="ARBA00005278"/>
    </source>
</evidence>
<feature type="transmembrane region" description="Helical" evidence="4">
    <location>
        <begin position="328"/>
        <end position="346"/>
    </location>
</feature>
<accession>A0A1X7IWH4</accession>
<dbReference type="Proteomes" id="UP000193834">
    <property type="component" value="Unassembled WGS sequence"/>
</dbReference>
<name>A0A1X7IWH4_9BACL</name>
<feature type="compositionally biased region" description="Polar residues" evidence="3">
    <location>
        <begin position="13"/>
        <end position="23"/>
    </location>
</feature>
<protein>
    <submittedName>
        <fullName evidence="5">Spore germination protein KA</fullName>
    </submittedName>
</protein>
<dbReference type="STRING" id="1852522.SAMN06295960_0879"/>
<dbReference type="PANTHER" id="PTHR22550:SF5">
    <property type="entry name" value="LEUCINE ZIPPER PROTEIN 4"/>
    <property type="match status" value="1"/>
</dbReference>
<gene>
    <name evidence="5" type="ORF">SAMN06295960_0879</name>
</gene>
<organism evidence="5 6">
    <name type="scientific">Paenibacillus aquistagni</name>
    <dbReference type="NCBI Taxonomy" id="1852522"/>
    <lineage>
        <taxon>Bacteria</taxon>
        <taxon>Bacillati</taxon>
        <taxon>Bacillota</taxon>
        <taxon>Bacilli</taxon>
        <taxon>Bacillales</taxon>
        <taxon>Paenibacillaceae</taxon>
        <taxon>Paenibacillus</taxon>
    </lineage>
</organism>
<comment type="similarity">
    <text evidence="1">Belongs to the GerABKA family.</text>
</comment>
<feature type="transmembrane region" description="Helical" evidence="4">
    <location>
        <begin position="395"/>
        <end position="414"/>
    </location>
</feature>
<keyword evidence="2 4" id="KW-0472">Membrane</keyword>
<evidence type="ECO:0000313" key="6">
    <source>
        <dbReference type="Proteomes" id="UP000193834"/>
    </source>
</evidence>
<dbReference type="GO" id="GO:0016020">
    <property type="term" value="C:membrane"/>
    <property type="evidence" value="ECO:0007669"/>
    <property type="project" value="InterPro"/>
</dbReference>
<dbReference type="InterPro" id="IPR004995">
    <property type="entry name" value="Spore_Ger"/>
</dbReference>